<organism evidence="17 19">
    <name type="scientific">Aspergillus hiratsukae</name>
    <dbReference type="NCBI Taxonomy" id="1194566"/>
    <lineage>
        <taxon>Eukaryota</taxon>
        <taxon>Fungi</taxon>
        <taxon>Dikarya</taxon>
        <taxon>Ascomycota</taxon>
        <taxon>Pezizomycotina</taxon>
        <taxon>Eurotiomycetes</taxon>
        <taxon>Eurotiomycetidae</taxon>
        <taxon>Eurotiales</taxon>
        <taxon>Aspergillaceae</taxon>
        <taxon>Aspergillus</taxon>
        <taxon>Aspergillus subgen. Fumigati</taxon>
    </lineage>
</organism>
<comment type="subcellular location">
    <subcellularLocation>
        <location evidence="1">Mitochondrion matrix</location>
    </subcellularLocation>
</comment>
<dbReference type="NCBIfam" id="NF001986">
    <property type="entry name" value="PRK00779.1"/>
    <property type="match status" value="1"/>
</dbReference>
<dbReference type="Pfam" id="PF02729">
    <property type="entry name" value="OTCace_N"/>
    <property type="match status" value="1"/>
</dbReference>
<dbReference type="AlphaFoldDB" id="A0A8H6P1P0"/>
<name>A0A8H6P1P0_9EURO</name>
<accession>A0A8H6P1P0</accession>
<evidence type="ECO:0000256" key="1">
    <source>
        <dbReference type="ARBA" id="ARBA00004305"/>
    </source>
</evidence>
<evidence type="ECO:0000256" key="13">
    <source>
        <dbReference type="ARBA" id="ARBA00048772"/>
    </source>
</evidence>
<evidence type="ECO:0000256" key="3">
    <source>
        <dbReference type="ARBA" id="ARBA00007805"/>
    </source>
</evidence>
<feature type="domain" description="Aspartate/ornithine carbamoyltransferase Asp/Orn-binding" evidence="15">
    <location>
        <begin position="210"/>
        <end position="361"/>
    </location>
</feature>
<feature type="region of interest" description="Disordered" evidence="14">
    <location>
        <begin position="393"/>
        <end position="415"/>
    </location>
</feature>
<keyword evidence="10" id="KW-0809">Transit peptide</keyword>
<proteinExistence type="inferred from homology"/>
<evidence type="ECO:0000256" key="11">
    <source>
        <dbReference type="ARBA" id="ARBA00023128"/>
    </source>
</evidence>
<feature type="region of interest" description="Disordered" evidence="14">
    <location>
        <begin position="435"/>
        <end position="533"/>
    </location>
</feature>
<feature type="region of interest" description="Disordered" evidence="14">
    <location>
        <begin position="655"/>
        <end position="680"/>
    </location>
</feature>
<dbReference type="EC" id="2.1.3.3" evidence="5"/>
<dbReference type="PANTHER" id="PTHR45753:SF3">
    <property type="entry name" value="ORNITHINE TRANSCARBAMYLASE, MITOCHONDRIAL"/>
    <property type="match status" value="1"/>
</dbReference>
<feature type="compositionally biased region" description="Polar residues" evidence="14">
    <location>
        <begin position="614"/>
        <end position="626"/>
    </location>
</feature>
<dbReference type="Pfam" id="PF00185">
    <property type="entry name" value="OTCace"/>
    <property type="match status" value="1"/>
</dbReference>
<feature type="domain" description="Aspartate/ornithine carbamoyltransferase carbamoyl-P binding" evidence="16">
    <location>
        <begin position="51"/>
        <end position="195"/>
    </location>
</feature>
<dbReference type="SUPFAM" id="SSF53671">
    <property type="entry name" value="Aspartate/ornithine carbamoyltransferase"/>
    <property type="match status" value="1"/>
</dbReference>
<dbReference type="PRINTS" id="PR00102">
    <property type="entry name" value="OTCASE"/>
</dbReference>
<sequence>MACGLKLAATRYGALNGQHLRQRVSLNGLRRYSSQTAPPTSFRPTSPFAPRHFLSIADLTPTEFTTLVRNASSYKRSIKSGSVPQNLLGALNGKTVAMMFSKRSTRTRISTEGAVVQMGGHPMFLGKDDIQLGVNESLYDTAVVVSSMVSCIVARVGKHAEVAGLAKHSTVPVINALCDSFHPLQAIADFQTMSETFTSKAHGLSSLGLEGLKIAWIGDANNVLFDMAIAATKMGIDLAVATPKGYEIPAHMLDIIKKAGDGVSSPGKLIQTTVPEEAVKDADVLVTDTWVSMGQEAESIKRLRDFEGFQITAELAKRGGAKEGWKFMHCLPRHPEEVNDEVFYSPRSLVFPEAENRLWAAISAIEAFVVNKGKILVILLFFSPDPFIKLSTGNRNGSSQVSASPSGSGFRSRRSYPSLNHVSLAPLTNRFPIDDAEPEDYFSPRDERPADTPTRTSYLSSYSVPGTPGVLSYSRSGSRVRLHSRSKSSSRIHRSDSSLQSQDDAQPLHHHQHQPGSKKKRAHQPSESAGRRDAEWMLRAGIALASSTREEKGQSWLMKRESSTSLVSETNYDSPVLARRSRSGRSTPAAHSRWGSRAASRRNSRPDLAMTSREALSTRSGSNAHSSAGADEETRHFVPDFVDERIRAEMASIQQFEDGYSSTGDEKSDSEDEIDEEELQRLTRERGFGLGSWIDRMVEWTLFGVEDLPLSANAQSVQPAKHPDASPDESNVLDDHSSAAELTDDNASVSADESIAPTVVEKPGETGGWEDAGWLLRVMKRALS</sequence>
<evidence type="ECO:0000313" key="19">
    <source>
        <dbReference type="Proteomes" id="UP000630445"/>
    </source>
</evidence>
<evidence type="ECO:0000256" key="9">
    <source>
        <dbReference type="ARBA" id="ARBA00022679"/>
    </source>
</evidence>
<dbReference type="InterPro" id="IPR006131">
    <property type="entry name" value="Asp_carbamoyltransf_Asp/Orn-bd"/>
</dbReference>
<comment type="caution">
    <text evidence="17">The sequence shown here is derived from an EMBL/GenBank/DDBJ whole genome shotgun (WGS) entry which is preliminary data.</text>
</comment>
<comment type="catalytic activity">
    <reaction evidence="13">
        <text>carbamoyl phosphate + L-ornithine = L-citrulline + phosphate + H(+)</text>
        <dbReference type="Rhea" id="RHEA:19513"/>
        <dbReference type="ChEBI" id="CHEBI:15378"/>
        <dbReference type="ChEBI" id="CHEBI:43474"/>
        <dbReference type="ChEBI" id="CHEBI:46911"/>
        <dbReference type="ChEBI" id="CHEBI:57743"/>
        <dbReference type="ChEBI" id="CHEBI:58228"/>
        <dbReference type="EC" id="2.1.3.3"/>
    </reaction>
</comment>
<dbReference type="FunFam" id="3.40.50.1370:FF:000009">
    <property type="entry name" value="Ornithine carbamoyltransferase, mitochondrial"/>
    <property type="match status" value="1"/>
</dbReference>
<evidence type="ECO:0000313" key="18">
    <source>
        <dbReference type="EMBL" id="KAF7156165.1"/>
    </source>
</evidence>
<comment type="subunit">
    <text evidence="4">Homotrimer.</text>
</comment>
<protein>
    <recommendedName>
        <fullName evidence="6">Ornithine carbamoyltransferase, mitochondrial</fullName>
        <ecNumber evidence="5">2.1.3.3</ecNumber>
    </recommendedName>
    <alternativeName>
        <fullName evidence="12">Ornithine transcarbamylase</fullName>
    </alternativeName>
</protein>
<dbReference type="EMBL" id="JACBAF010002314">
    <property type="protein sequence ID" value="KAF7156165.1"/>
    <property type="molecule type" value="Genomic_DNA"/>
</dbReference>
<feature type="compositionally biased region" description="Basic residues" evidence="14">
    <location>
        <begin position="508"/>
        <end position="523"/>
    </location>
</feature>
<evidence type="ECO:0000259" key="15">
    <source>
        <dbReference type="Pfam" id="PF00185"/>
    </source>
</evidence>
<evidence type="ECO:0000313" key="17">
    <source>
        <dbReference type="EMBL" id="KAF7114326.1"/>
    </source>
</evidence>
<dbReference type="InterPro" id="IPR006132">
    <property type="entry name" value="Asp/Orn_carbamoyltranf_P-bd"/>
</dbReference>
<dbReference type="Pfam" id="PF13136">
    <property type="entry name" value="DUF3984"/>
    <property type="match status" value="1"/>
</dbReference>
<dbReference type="NCBIfam" id="TIGR00658">
    <property type="entry name" value="orni_carb_tr"/>
    <property type="match status" value="1"/>
</dbReference>
<evidence type="ECO:0000256" key="14">
    <source>
        <dbReference type="SAM" id="MobiDB-lite"/>
    </source>
</evidence>
<feature type="compositionally biased region" description="Acidic residues" evidence="14">
    <location>
        <begin position="668"/>
        <end position="678"/>
    </location>
</feature>
<dbReference type="Proteomes" id="UP000662466">
    <property type="component" value="Unassembled WGS sequence"/>
</dbReference>
<evidence type="ECO:0000256" key="4">
    <source>
        <dbReference type="ARBA" id="ARBA00011233"/>
    </source>
</evidence>
<evidence type="ECO:0000256" key="10">
    <source>
        <dbReference type="ARBA" id="ARBA00022946"/>
    </source>
</evidence>
<dbReference type="GO" id="GO:0019240">
    <property type="term" value="P:citrulline biosynthetic process"/>
    <property type="evidence" value="ECO:0007669"/>
    <property type="project" value="TreeGrafter"/>
</dbReference>
<evidence type="ECO:0000256" key="7">
    <source>
        <dbReference type="ARBA" id="ARBA00022571"/>
    </source>
</evidence>
<keyword evidence="9" id="KW-0808">Transferase</keyword>
<dbReference type="InterPro" id="IPR036901">
    <property type="entry name" value="Asp/Orn_carbamoylTrfase_sf"/>
</dbReference>
<keyword evidence="8" id="KW-0028">Amino-acid biosynthesis</keyword>
<keyword evidence="11" id="KW-0496">Mitochondrion</keyword>
<feature type="compositionally biased region" description="Low complexity" evidence="14">
    <location>
        <begin position="397"/>
        <end position="415"/>
    </location>
</feature>
<dbReference type="FunFam" id="3.40.50.1370:FF:000017">
    <property type="entry name" value="Ornithine carbamoyltransferase"/>
    <property type="match status" value="1"/>
</dbReference>
<keyword evidence="7" id="KW-0055">Arginine biosynthesis</keyword>
<evidence type="ECO:0000256" key="12">
    <source>
        <dbReference type="ARBA" id="ARBA00033269"/>
    </source>
</evidence>
<comment type="pathway">
    <text evidence="2">Amino-acid biosynthesis; L-arginine biosynthesis; L-arginine from L-ornithine and carbamoyl phosphate: step 1/3.</text>
</comment>
<evidence type="ECO:0000256" key="5">
    <source>
        <dbReference type="ARBA" id="ARBA00013007"/>
    </source>
</evidence>
<dbReference type="GO" id="GO:0016597">
    <property type="term" value="F:amino acid binding"/>
    <property type="evidence" value="ECO:0007669"/>
    <property type="project" value="InterPro"/>
</dbReference>
<comment type="similarity">
    <text evidence="3">Belongs to the aspartate/ornithine carbamoyltransferase superfamily. OTCase family.</text>
</comment>
<feature type="compositionally biased region" description="Basic residues" evidence="14">
    <location>
        <begin position="478"/>
        <end position="492"/>
    </location>
</feature>
<dbReference type="GO" id="GO:0005759">
    <property type="term" value="C:mitochondrial matrix"/>
    <property type="evidence" value="ECO:0007669"/>
    <property type="project" value="UniProtKB-SubCell"/>
</dbReference>
<dbReference type="OrthoDB" id="10252326at2759"/>
<dbReference type="PROSITE" id="PS00097">
    <property type="entry name" value="CARBAMOYLTRANSFERASE"/>
    <property type="match status" value="1"/>
</dbReference>
<dbReference type="GO" id="GO:0004585">
    <property type="term" value="F:ornithine carbamoyltransferase activity"/>
    <property type="evidence" value="ECO:0007669"/>
    <property type="project" value="UniProtKB-EC"/>
</dbReference>
<feature type="compositionally biased region" description="Polar residues" evidence="14">
    <location>
        <begin position="453"/>
        <end position="464"/>
    </location>
</feature>
<feature type="compositionally biased region" description="Polar residues" evidence="14">
    <location>
        <begin position="563"/>
        <end position="573"/>
    </location>
</feature>
<feature type="region of interest" description="Disordered" evidence="14">
    <location>
        <begin position="714"/>
        <end position="767"/>
    </location>
</feature>
<dbReference type="Proteomes" id="UP000630445">
    <property type="component" value="Unassembled WGS sequence"/>
</dbReference>
<gene>
    <name evidence="17" type="ORF">CNMCM5793_008278</name>
    <name evidence="18" type="ORF">CNMCM6106_008891</name>
</gene>
<keyword evidence="19" id="KW-1185">Reference proteome</keyword>
<dbReference type="EMBL" id="JACBAD010002125">
    <property type="protein sequence ID" value="KAF7114326.1"/>
    <property type="molecule type" value="Genomic_DNA"/>
</dbReference>
<feature type="region of interest" description="Disordered" evidence="14">
    <location>
        <begin position="547"/>
        <end position="637"/>
    </location>
</feature>
<evidence type="ECO:0000256" key="2">
    <source>
        <dbReference type="ARBA" id="ARBA00004975"/>
    </source>
</evidence>
<evidence type="ECO:0000256" key="8">
    <source>
        <dbReference type="ARBA" id="ARBA00022605"/>
    </source>
</evidence>
<dbReference type="InterPro" id="IPR002292">
    <property type="entry name" value="Orn/put_carbamltrans"/>
</dbReference>
<feature type="compositionally biased region" description="Basic and acidic residues" evidence="14">
    <location>
        <begin position="548"/>
        <end position="562"/>
    </location>
</feature>
<dbReference type="InterPro" id="IPR006130">
    <property type="entry name" value="Asp/Orn_carbamoylTrfase"/>
</dbReference>
<reference evidence="17" key="1">
    <citation type="submission" date="2020-06" db="EMBL/GenBank/DDBJ databases">
        <title>Draft genome sequences of strains closely related to Aspergillus parafelis and Aspergillus hiratsukae.</title>
        <authorList>
            <person name="Dos Santos R.A.C."/>
            <person name="Rivero-Menendez O."/>
            <person name="Steenwyk J.L."/>
            <person name="Mead M.E."/>
            <person name="Goldman G.H."/>
            <person name="Alastruey-Izquierdo A."/>
            <person name="Rokas A."/>
        </authorList>
    </citation>
    <scope>NUCLEOTIDE SEQUENCE</scope>
    <source>
        <strain evidence="17">CNM-CM5793</strain>
        <strain evidence="18">CNM-CM6106</strain>
    </source>
</reference>
<dbReference type="GO" id="GO:0042450">
    <property type="term" value="P:L-arginine biosynthetic process via ornithine"/>
    <property type="evidence" value="ECO:0007669"/>
    <property type="project" value="TreeGrafter"/>
</dbReference>
<dbReference type="Gene3D" id="3.40.50.1370">
    <property type="entry name" value="Aspartate/ornithine carbamoyltransferase"/>
    <property type="match status" value="2"/>
</dbReference>
<dbReference type="PRINTS" id="PR00100">
    <property type="entry name" value="AOTCASE"/>
</dbReference>
<evidence type="ECO:0000259" key="16">
    <source>
        <dbReference type="Pfam" id="PF02729"/>
    </source>
</evidence>
<dbReference type="InterPro" id="IPR025040">
    <property type="entry name" value="DUF3984"/>
</dbReference>
<dbReference type="PANTHER" id="PTHR45753">
    <property type="entry name" value="ORNITHINE CARBAMOYLTRANSFERASE, MITOCHONDRIAL"/>
    <property type="match status" value="1"/>
</dbReference>
<evidence type="ECO:0000256" key="6">
    <source>
        <dbReference type="ARBA" id="ARBA00021536"/>
    </source>
</evidence>